<dbReference type="AlphaFoldDB" id="A0A964WVY0"/>
<dbReference type="Pfam" id="PF00440">
    <property type="entry name" value="TetR_N"/>
    <property type="match status" value="1"/>
</dbReference>
<dbReference type="Proteomes" id="UP000773614">
    <property type="component" value="Unassembled WGS sequence"/>
</dbReference>
<keyword evidence="3" id="KW-0804">Transcription</keyword>
<accession>A0A964WVY0</accession>
<evidence type="ECO:0000256" key="1">
    <source>
        <dbReference type="ARBA" id="ARBA00023015"/>
    </source>
</evidence>
<dbReference type="OrthoDB" id="7185252at2"/>
<dbReference type="SUPFAM" id="SSF46689">
    <property type="entry name" value="Homeodomain-like"/>
    <property type="match status" value="1"/>
</dbReference>
<dbReference type="FunFam" id="1.10.10.60:FF:000141">
    <property type="entry name" value="TetR family transcriptional regulator"/>
    <property type="match status" value="1"/>
</dbReference>
<dbReference type="Gene3D" id="1.10.357.10">
    <property type="entry name" value="Tetracycline Repressor, domain 2"/>
    <property type="match status" value="1"/>
</dbReference>
<dbReference type="InterPro" id="IPR011075">
    <property type="entry name" value="TetR_C"/>
</dbReference>
<organism evidence="6 7">
    <name type="scientific">Propylenella binzhouense</name>
    <dbReference type="NCBI Taxonomy" id="2555902"/>
    <lineage>
        <taxon>Bacteria</taxon>
        <taxon>Pseudomonadati</taxon>
        <taxon>Pseudomonadota</taxon>
        <taxon>Alphaproteobacteria</taxon>
        <taxon>Hyphomicrobiales</taxon>
        <taxon>Propylenellaceae</taxon>
        <taxon>Propylenella</taxon>
    </lineage>
</organism>
<dbReference type="GO" id="GO:0003700">
    <property type="term" value="F:DNA-binding transcription factor activity"/>
    <property type="evidence" value="ECO:0007669"/>
    <property type="project" value="TreeGrafter"/>
</dbReference>
<dbReference type="InterPro" id="IPR001647">
    <property type="entry name" value="HTH_TetR"/>
</dbReference>
<feature type="domain" description="HTH tetR-type" evidence="5">
    <location>
        <begin position="17"/>
        <end position="77"/>
    </location>
</feature>
<dbReference type="InterPro" id="IPR009057">
    <property type="entry name" value="Homeodomain-like_sf"/>
</dbReference>
<gene>
    <name evidence="6" type="ORF">E4O86_22680</name>
</gene>
<dbReference type="PANTHER" id="PTHR30055">
    <property type="entry name" value="HTH-TYPE TRANSCRIPTIONAL REGULATOR RUTR"/>
    <property type="match status" value="1"/>
</dbReference>
<evidence type="ECO:0000256" key="2">
    <source>
        <dbReference type="ARBA" id="ARBA00023125"/>
    </source>
</evidence>
<keyword evidence="7" id="KW-1185">Reference proteome</keyword>
<keyword evidence="1" id="KW-0805">Transcription regulation</keyword>
<feature type="DNA-binding region" description="H-T-H motif" evidence="4">
    <location>
        <begin position="40"/>
        <end position="59"/>
    </location>
</feature>
<keyword evidence="2 4" id="KW-0238">DNA-binding</keyword>
<evidence type="ECO:0000313" key="7">
    <source>
        <dbReference type="Proteomes" id="UP000773614"/>
    </source>
</evidence>
<dbReference type="PRINTS" id="PR00455">
    <property type="entry name" value="HTHTETR"/>
</dbReference>
<protein>
    <submittedName>
        <fullName evidence="6">TetR/AcrR family transcriptional regulator</fullName>
    </submittedName>
</protein>
<comment type="caution">
    <text evidence="6">The sequence shown here is derived from an EMBL/GenBank/DDBJ whole genome shotgun (WGS) entry which is preliminary data.</text>
</comment>
<dbReference type="Pfam" id="PF16859">
    <property type="entry name" value="TetR_C_11"/>
    <property type="match status" value="1"/>
</dbReference>
<dbReference type="SUPFAM" id="SSF48498">
    <property type="entry name" value="Tetracyclin repressor-like, C-terminal domain"/>
    <property type="match status" value="1"/>
</dbReference>
<reference evidence="6" key="1">
    <citation type="submission" date="2019-03" db="EMBL/GenBank/DDBJ databases">
        <title>Afifella sp. nov., isolated from activated sludge.</title>
        <authorList>
            <person name="Li Q."/>
            <person name="Liu Y."/>
        </authorList>
    </citation>
    <scope>NUCLEOTIDE SEQUENCE</scope>
    <source>
        <strain evidence="6">L72</strain>
    </source>
</reference>
<dbReference type="GO" id="GO:0000976">
    <property type="term" value="F:transcription cis-regulatory region binding"/>
    <property type="evidence" value="ECO:0007669"/>
    <property type="project" value="TreeGrafter"/>
</dbReference>
<name>A0A964WVY0_9HYPH</name>
<evidence type="ECO:0000313" key="6">
    <source>
        <dbReference type="EMBL" id="MYZ50509.1"/>
    </source>
</evidence>
<dbReference type="InterPro" id="IPR036271">
    <property type="entry name" value="Tet_transcr_reg_TetR-rel_C_sf"/>
</dbReference>
<sequence length="211" mass="23400">MARRRRAPQVRTEEEREARLRSILDAALAIFAERGFAAARLDDIAARAGVAKGTLYLYFPSKDALFEGLVRSIVASPLKGLTDEIARSDAPTDALLRMVFRFFRTEVLGTERKEIIRLVIAESRRFPQLAETYRREVIARGLVLLRRIARRGLARGELASDALAAFPQLIVAPAVTALIWTSLFEAEEPLDVEAMFEAHVALLTGAGKAKP</sequence>
<dbReference type="PANTHER" id="PTHR30055:SF223">
    <property type="entry name" value="HTH-TYPE TRANSCRIPTIONAL REGULATOR UIDR"/>
    <property type="match status" value="1"/>
</dbReference>
<dbReference type="EMBL" id="SPKJ01000192">
    <property type="protein sequence ID" value="MYZ50509.1"/>
    <property type="molecule type" value="Genomic_DNA"/>
</dbReference>
<evidence type="ECO:0000259" key="5">
    <source>
        <dbReference type="PROSITE" id="PS50977"/>
    </source>
</evidence>
<evidence type="ECO:0000256" key="3">
    <source>
        <dbReference type="ARBA" id="ARBA00023163"/>
    </source>
</evidence>
<proteinExistence type="predicted"/>
<dbReference type="PROSITE" id="PS50977">
    <property type="entry name" value="HTH_TETR_2"/>
    <property type="match status" value="1"/>
</dbReference>
<evidence type="ECO:0000256" key="4">
    <source>
        <dbReference type="PROSITE-ProRule" id="PRU00335"/>
    </source>
</evidence>
<dbReference type="RefSeq" id="WP_161142824.1">
    <property type="nucleotide sequence ID" value="NZ_SPKJ01000192.1"/>
</dbReference>
<dbReference type="InterPro" id="IPR050109">
    <property type="entry name" value="HTH-type_TetR-like_transc_reg"/>
</dbReference>